<reference evidence="2" key="1">
    <citation type="journal article" date="2014" name="Front. Microbiol.">
        <title>High frequency of phylogenetically diverse reductive dehalogenase-homologous genes in deep subseafloor sedimentary metagenomes.</title>
        <authorList>
            <person name="Kawai M."/>
            <person name="Futagami T."/>
            <person name="Toyoda A."/>
            <person name="Takaki Y."/>
            <person name="Nishi S."/>
            <person name="Hori S."/>
            <person name="Arai W."/>
            <person name="Tsubouchi T."/>
            <person name="Morono Y."/>
            <person name="Uchiyama I."/>
            <person name="Ito T."/>
            <person name="Fujiyama A."/>
            <person name="Inagaki F."/>
            <person name="Takami H."/>
        </authorList>
    </citation>
    <scope>NUCLEOTIDE SEQUENCE</scope>
    <source>
        <strain evidence="2">Expedition CK06-06</strain>
    </source>
</reference>
<accession>X1T0E0</accession>
<dbReference type="AlphaFoldDB" id="X1T0E0"/>
<gene>
    <name evidence="2" type="ORF">S12H4_35422</name>
</gene>
<dbReference type="EMBL" id="BARW01021036">
    <property type="protein sequence ID" value="GAI98653.1"/>
    <property type="molecule type" value="Genomic_DNA"/>
</dbReference>
<evidence type="ECO:0000259" key="1">
    <source>
        <dbReference type="PROSITE" id="PS50003"/>
    </source>
</evidence>
<feature type="domain" description="PH" evidence="1">
    <location>
        <begin position="1"/>
        <end position="34"/>
    </location>
</feature>
<name>X1T0E0_9ZZZZ</name>
<comment type="caution">
    <text evidence="2">The sequence shown here is derived from an EMBL/GenBank/DDBJ whole genome shotgun (WGS) entry which is preliminary data.</text>
</comment>
<proteinExistence type="predicted"/>
<evidence type="ECO:0000313" key="2">
    <source>
        <dbReference type="EMBL" id="GAI98653.1"/>
    </source>
</evidence>
<organism evidence="2">
    <name type="scientific">marine sediment metagenome</name>
    <dbReference type="NCBI Taxonomy" id="412755"/>
    <lineage>
        <taxon>unclassified sequences</taxon>
        <taxon>metagenomes</taxon>
        <taxon>ecological metagenomes</taxon>
    </lineage>
</organism>
<sequence>SFKMAYPRHSEPFLLAPESQRLIRGRKEWIALTA</sequence>
<dbReference type="PROSITE" id="PS50003">
    <property type="entry name" value="PH_DOMAIN"/>
    <property type="match status" value="1"/>
</dbReference>
<protein>
    <recommendedName>
        <fullName evidence="1">PH domain-containing protein</fullName>
    </recommendedName>
</protein>
<dbReference type="InterPro" id="IPR001849">
    <property type="entry name" value="PH_domain"/>
</dbReference>
<feature type="non-terminal residue" evidence="2">
    <location>
        <position position="1"/>
    </location>
</feature>